<dbReference type="EMBL" id="MN740627">
    <property type="protein sequence ID" value="QHS79243.1"/>
    <property type="molecule type" value="Genomic_DNA"/>
</dbReference>
<proteinExistence type="predicted"/>
<organism evidence="1">
    <name type="scientific">viral metagenome</name>
    <dbReference type="NCBI Taxonomy" id="1070528"/>
    <lineage>
        <taxon>unclassified sequences</taxon>
        <taxon>metagenomes</taxon>
        <taxon>organismal metagenomes</taxon>
    </lineage>
</organism>
<protein>
    <submittedName>
        <fullName evidence="1">Uncharacterized protein</fullName>
    </submittedName>
</protein>
<evidence type="ECO:0000313" key="1">
    <source>
        <dbReference type="EMBL" id="QHS79243.1"/>
    </source>
</evidence>
<sequence>MVFANEDLKRHIFSFGYPEHVAFTKSLKEVLNVDSLQFYHRYYEDRYDRCIYDYLMDEFTLKELVEWTNYFARCRCCTRHSHDKPYIRKGEVIYTPKIPSTDDCACPCRSLGRKCAQVYENIG</sequence>
<name>A0A6C0AIG3_9ZZZZ</name>
<reference evidence="1" key="1">
    <citation type="journal article" date="2020" name="Nature">
        <title>Giant virus diversity and host interactions through global metagenomics.</title>
        <authorList>
            <person name="Schulz F."/>
            <person name="Roux S."/>
            <person name="Paez-Espino D."/>
            <person name="Jungbluth S."/>
            <person name="Walsh D.A."/>
            <person name="Denef V.J."/>
            <person name="McMahon K.D."/>
            <person name="Konstantinidis K.T."/>
            <person name="Eloe-Fadrosh E.A."/>
            <person name="Kyrpides N.C."/>
            <person name="Woyke T."/>
        </authorList>
    </citation>
    <scope>NUCLEOTIDE SEQUENCE</scope>
    <source>
        <strain evidence="1">GVMAG-S-1035118-87</strain>
    </source>
</reference>
<accession>A0A6C0AIG3</accession>
<dbReference type="AlphaFoldDB" id="A0A6C0AIG3"/>